<feature type="transmembrane region" description="Helical" evidence="8">
    <location>
        <begin position="44"/>
        <end position="64"/>
    </location>
</feature>
<gene>
    <name evidence="10" type="ORF">EGH23_24615</name>
</gene>
<name>A0AAW4PKH6_9EURY</name>
<dbReference type="SUPFAM" id="SSF47384">
    <property type="entry name" value="Homodimeric domain of signal transducing histidine kinase"/>
    <property type="match status" value="1"/>
</dbReference>
<dbReference type="InterPro" id="IPR004358">
    <property type="entry name" value="Sig_transdc_His_kin-like_C"/>
</dbReference>
<keyword evidence="8" id="KW-0472">Membrane</keyword>
<evidence type="ECO:0000256" key="4">
    <source>
        <dbReference type="ARBA" id="ARBA00022679"/>
    </source>
</evidence>
<dbReference type="Pfam" id="PF00512">
    <property type="entry name" value="HisKA"/>
    <property type="match status" value="1"/>
</dbReference>
<dbReference type="PANTHER" id="PTHR43711">
    <property type="entry name" value="TWO-COMPONENT HISTIDINE KINASE"/>
    <property type="match status" value="1"/>
</dbReference>
<feature type="transmembrane region" description="Helical" evidence="8">
    <location>
        <begin position="107"/>
        <end position="126"/>
    </location>
</feature>
<sequence>MGYLLRCIALLGSRRVLFALGGLYICFAAGIPVVSLLGDRPGEAALTTSLLVGTSGLVLLYSGYRLPRTAIRPDVFPVVAGWCIRAGGLMVGILLLMTLITELADPVANFLILSGLACVAGLGMGYHDGQAKTRAKDAEDYSEQLERQNERLENFASLLAHELRNPVSIGQIYTHQLPEADHPEAVGYVAEAFDRIENTIDIMLVLARGQKALSEQQPVMLAAVAQEAWDELETPEATLAVETDLMIEADETYLRHLLRNLFENAVEHGGDDVTVTVGDLPTGFYVADDGRGIPVDVRETIFERGYTTAADDGGMGLGLTFVKAMADIYSWEYSVTASTRGGARFDFENVSDRNP</sequence>
<dbReference type="InterPro" id="IPR050736">
    <property type="entry name" value="Sensor_HK_Regulatory"/>
</dbReference>
<dbReference type="InterPro" id="IPR031623">
    <property type="entry name" value="HisKA_4TM"/>
</dbReference>
<evidence type="ECO:0000313" key="11">
    <source>
        <dbReference type="Proteomes" id="UP001430455"/>
    </source>
</evidence>
<dbReference type="Pfam" id="PF02518">
    <property type="entry name" value="HATPase_c"/>
    <property type="match status" value="1"/>
</dbReference>
<dbReference type="InterPro" id="IPR005467">
    <property type="entry name" value="His_kinase_dom"/>
</dbReference>
<keyword evidence="11" id="KW-1185">Reference proteome</keyword>
<dbReference type="Gene3D" id="3.30.565.10">
    <property type="entry name" value="Histidine kinase-like ATPase, C-terminal domain"/>
    <property type="match status" value="1"/>
</dbReference>
<keyword evidence="8" id="KW-1133">Transmembrane helix</keyword>
<evidence type="ECO:0000256" key="1">
    <source>
        <dbReference type="ARBA" id="ARBA00000085"/>
    </source>
</evidence>
<protein>
    <recommendedName>
        <fullName evidence="2">histidine kinase</fullName>
        <ecNumber evidence="2">2.7.13.3</ecNumber>
    </recommendedName>
</protein>
<dbReference type="SMART" id="SM00387">
    <property type="entry name" value="HATPase_c"/>
    <property type="match status" value="1"/>
</dbReference>
<keyword evidence="4" id="KW-0808">Transferase</keyword>
<feature type="coiled-coil region" evidence="7">
    <location>
        <begin position="135"/>
        <end position="162"/>
    </location>
</feature>
<dbReference type="Gene3D" id="1.10.287.130">
    <property type="match status" value="1"/>
</dbReference>
<dbReference type="GO" id="GO:0000155">
    <property type="term" value="F:phosphorelay sensor kinase activity"/>
    <property type="evidence" value="ECO:0007669"/>
    <property type="project" value="InterPro"/>
</dbReference>
<dbReference type="PRINTS" id="PR00344">
    <property type="entry name" value="BCTRLSENSOR"/>
</dbReference>
<dbReference type="SMART" id="SM00388">
    <property type="entry name" value="HisKA"/>
    <property type="match status" value="1"/>
</dbReference>
<evidence type="ECO:0000256" key="2">
    <source>
        <dbReference type="ARBA" id="ARBA00012438"/>
    </source>
</evidence>
<dbReference type="Pfam" id="PF16926">
    <property type="entry name" value="HisKA_4TM"/>
    <property type="match status" value="1"/>
</dbReference>
<comment type="caution">
    <text evidence="10">The sequence shown here is derived from an EMBL/GenBank/DDBJ whole genome shotgun (WGS) entry which is preliminary data.</text>
</comment>
<dbReference type="PANTHER" id="PTHR43711:SF1">
    <property type="entry name" value="HISTIDINE KINASE 1"/>
    <property type="match status" value="1"/>
</dbReference>
<proteinExistence type="predicted"/>
<feature type="transmembrane region" description="Helical" evidence="8">
    <location>
        <begin position="76"/>
        <end position="101"/>
    </location>
</feature>
<dbReference type="CDD" id="cd00082">
    <property type="entry name" value="HisKA"/>
    <property type="match status" value="1"/>
</dbReference>
<dbReference type="EC" id="2.7.13.3" evidence="2"/>
<feature type="transmembrane region" description="Helical" evidence="8">
    <location>
        <begin position="16"/>
        <end position="38"/>
    </location>
</feature>
<keyword evidence="8" id="KW-0812">Transmembrane</keyword>
<dbReference type="PROSITE" id="PS50109">
    <property type="entry name" value="HIS_KIN"/>
    <property type="match status" value="1"/>
</dbReference>
<accession>A0AAW4PKH6</accession>
<organism evidence="10 11">
    <name type="scientific">Haloarcula nitratireducens</name>
    <dbReference type="NCBI Taxonomy" id="2487749"/>
    <lineage>
        <taxon>Archaea</taxon>
        <taxon>Methanobacteriati</taxon>
        <taxon>Methanobacteriota</taxon>
        <taxon>Stenosarchaea group</taxon>
        <taxon>Halobacteria</taxon>
        <taxon>Halobacteriales</taxon>
        <taxon>Haloarculaceae</taxon>
        <taxon>Haloarcula</taxon>
    </lineage>
</organism>
<evidence type="ECO:0000256" key="3">
    <source>
        <dbReference type="ARBA" id="ARBA00022553"/>
    </source>
</evidence>
<dbReference type="RefSeq" id="WP_220582633.1">
    <property type="nucleotide sequence ID" value="NZ_RKLT01000036.1"/>
</dbReference>
<keyword evidence="3" id="KW-0597">Phosphoprotein</keyword>
<dbReference type="InterPro" id="IPR003594">
    <property type="entry name" value="HATPase_dom"/>
</dbReference>
<dbReference type="InterPro" id="IPR036890">
    <property type="entry name" value="HATPase_C_sf"/>
</dbReference>
<dbReference type="SUPFAM" id="SSF55874">
    <property type="entry name" value="ATPase domain of HSP90 chaperone/DNA topoisomerase II/histidine kinase"/>
    <property type="match status" value="1"/>
</dbReference>
<dbReference type="EMBL" id="RKLT01000036">
    <property type="protein sequence ID" value="MBX0298053.1"/>
    <property type="molecule type" value="Genomic_DNA"/>
</dbReference>
<feature type="domain" description="Histidine kinase" evidence="9">
    <location>
        <begin position="158"/>
        <end position="348"/>
    </location>
</feature>
<dbReference type="InterPro" id="IPR003661">
    <property type="entry name" value="HisK_dim/P_dom"/>
</dbReference>
<dbReference type="CDD" id="cd00075">
    <property type="entry name" value="HATPase"/>
    <property type="match status" value="1"/>
</dbReference>
<dbReference type="AlphaFoldDB" id="A0AAW4PKH6"/>
<comment type="catalytic activity">
    <reaction evidence="1">
        <text>ATP + protein L-histidine = ADP + protein N-phospho-L-histidine.</text>
        <dbReference type="EC" id="2.7.13.3"/>
    </reaction>
</comment>
<reference evidence="10 11" key="1">
    <citation type="submission" date="2021-06" db="EMBL/GenBank/DDBJ databases">
        <title>Halomicroarcula sp. a new haloarchaeum isolated from saline soil.</title>
        <authorList>
            <person name="Duran-Viseras A."/>
            <person name="Sanchez-Porro C."/>
            <person name="Ventosa A."/>
        </authorList>
    </citation>
    <scope>NUCLEOTIDE SEQUENCE [LARGE SCALE GENOMIC DNA]</scope>
    <source>
        <strain evidence="10 11">F27</strain>
    </source>
</reference>
<dbReference type="Proteomes" id="UP001430455">
    <property type="component" value="Unassembled WGS sequence"/>
</dbReference>
<evidence type="ECO:0000256" key="6">
    <source>
        <dbReference type="ARBA" id="ARBA00023012"/>
    </source>
</evidence>
<keyword evidence="7" id="KW-0175">Coiled coil</keyword>
<keyword evidence="5" id="KW-0418">Kinase</keyword>
<evidence type="ECO:0000256" key="5">
    <source>
        <dbReference type="ARBA" id="ARBA00022777"/>
    </source>
</evidence>
<evidence type="ECO:0000256" key="8">
    <source>
        <dbReference type="SAM" id="Phobius"/>
    </source>
</evidence>
<dbReference type="InterPro" id="IPR036097">
    <property type="entry name" value="HisK_dim/P_sf"/>
</dbReference>
<evidence type="ECO:0000259" key="9">
    <source>
        <dbReference type="PROSITE" id="PS50109"/>
    </source>
</evidence>
<evidence type="ECO:0000256" key="7">
    <source>
        <dbReference type="SAM" id="Coils"/>
    </source>
</evidence>
<evidence type="ECO:0000313" key="10">
    <source>
        <dbReference type="EMBL" id="MBX0298053.1"/>
    </source>
</evidence>
<keyword evidence="6" id="KW-0902">Two-component regulatory system</keyword>